<reference evidence="1 2" key="1">
    <citation type="submission" date="2015-06" db="EMBL/GenBank/DDBJ databases">
        <authorList>
            <person name="Hoefler B.C."/>
            <person name="Straight P.D."/>
        </authorList>
    </citation>
    <scope>NUCLEOTIDE SEQUENCE [LARGE SCALE GENOMIC DNA]</scope>
    <source>
        <strain evidence="1 2">NRRL 3427</strain>
    </source>
</reference>
<evidence type="ECO:0000313" key="1">
    <source>
        <dbReference type="EMBL" id="KOG24458.1"/>
    </source>
</evidence>
<comment type="caution">
    <text evidence="1">The sequence shown here is derived from an EMBL/GenBank/DDBJ whole genome shotgun (WGS) entry which is preliminary data.</text>
</comment>
<dbReference type="AlphaFoldDB" id="A0A0L8KEV2"/>
<sequence>MKNSSIDAVLGEISQKPALVNFVVPGMTFILTKILEDITNTEDQRLVKKLIDSLDTWEK</sequence>
<evidence type="ECO:0000313" key="2">
    <source>
        <dbReference type="Proteomes" id="UP000037023"/>
    </source>
</evidence>
<protein>
    <submittedName>
        <fullName evidence="1">Uncharacterized protein</fullName>
    </submittedName>
</protein>
<dbReference type="EMBL" id="LGUP01000187">
    <property type="protein sequence ID" value="KOG24458.1"/>
    <property type="molecule type" value="Genomic_DNA"/>
</dbReference>
<gene>
    <name evidence="1" type="ORF">ADK34_18770</name>
</gene>
<proteinExistence type="predicted"/>
<organism evidence="1 2">
    <name type="scientific">Streptomyces viridochromogenes</name>
    <dbReference type="NCBI Taxonomy" id="1938"/>
    <lineage>
        <taxon>Bacteria</taxon>
        <taxon>Bacillati</taxon>
        <taxon>Actinomycetota</taxon>
        <taxon>Actinomycetes</taxon>
        <taxon>Kitasatosporales</taxon>
        <taxon>Streptomycetaceae</taxon>
        <taxon>Streptomyces</taxon>
    </lineage>
</organism>
<accession>A0A0L8KEV2</accession>
<name>A0A0L8KEV2_STRVR</name>
<dbReference type="RefSeq" id="WP_033212765.1">
    <property type="nucleotide sequence ID" value="NZ_LGUP01000187.1"/>
</dbReference>
<dbReference type="Proteomes" id="UP000037023">
    <property type="component" value="Unassembled WGS sequence"/>
</dbReference>